<evidence type="ECO:0000256" key="1">
    <source>
        <dbReference type="ARBA" id="ARBA00004162"/>
    </source>
</evidence>
<keyword evidence="3" id="KW-0813">Transport</keyword>
<name>A0ABZ3C2D7_9ACTN</name>
<feature type="region of interest" description="Disordered" evidence="10">
    <location>
        <begin position="119"/>
        <end position="144"/>
    </location>
</feature>
<dbReference type="NCBIfam" id="TIGR00739">
    <property type="entry name" value="yajC"/>
    <property type="match status" value="1"/>
</dbReference>
<accession>A0ABZ3C2D7</accession>
<dbReference type="PANTHER" id="PTHR33909:SF1">
    <property type="entry name" value="SEC TRANSLOCON ACCESSORY COMPLEX SUBUNIT YAJC"/>
    <property type="match status" value="1"/>
</dbReference>
<dbReference type="PRINTS" id="PR01853">
    <property type="entry name" value="YAJCTRNLCASE"/>
</dbReference>
<evidence type="ECO:0000256" key="10">
    <source>
        <dbReference type="SAM" id="MobiDB-lite"/>
    </source>
</evidence>
<evidence type="ECO:0000313" key="13">
    <source>
        <dbReference type="Proteomes" id="UP001434337"/>
    </source>
</evidence>
<dbReference type="RefSeq" id="WP_232547837.1">
    <property type="nucleotide sequence ID" value="NZ_CP115965.1"/>
</dbReference>
<organism evidence="12 13">
    <name type="scientific">Propioniciclava soli</name>
    <dbReference type="NCBI Taxonomy" id="2775081"/>
    <lineage>
        <taxon>Bacteria</taxon>
        <taxon>Bacillati</taxon>
        <taxon>Actinomycetota</taxon>
        <taxon>Actinomycetes</taxon>
        <taxon>Propionibacteriales</taxon>
        <taxon>Propionibacteriaceae</taxon>
        <taxon>Propioniciclava</taxon>
    </lineage>
</organism>
<dbReference type="Proteomes" id="UP001434337">
    <property type="component" value="Chromosome"/>
</dbReference>
<keyword evidence="5 11" id="KW-0812">Transmembrane</keyword>
<dbReference type="Pfam" id="PF02699">
    <property type="entry name" value="YajC"/>
    <property type="match status" value="1"/>
</dbReference>
<keyword evidence="9 11" id="KW-0472">Membrane</keyword>
<dbReference type="SMART" id="SM01323">
    <property type="entry name" value="YajC"/>
    <property type="match status" value="1"/>
</dbReference>
<evidence type="ECO:0000256" key="6">
    <source>
        <dbReference type="ARBA" id="ARBA00022927"/>
    </source>
</evidence>
<comment type="similarity">
    <text evidence="2">Belongs to the YajC family.</text>
</comment>
<keyword evidence="7 11" id="KW-1133">Transmembrane helix</keyword>
<evidence type="ECO:0000256" key="3">
    <source>
        <dbReference type="ARBA" id="ARBA00022448"/>
    </source>
</evidence>
<keyword evidence="13" id="KW-1185">Reference proteome</keyword>
<keyword evidence="4" id="KW-1003">Cell membrane</keyword>
<keyword evidence="6" id="KW-0653">Protein transport</keyword>
<evidence type="ECO:0000256" key="9">
    <source>
        <dbReference type="ARBA" id="ARBA00023136"/>
    </source>
</evidence>
<evidence type="ECO:0000256" key="4">
    <source>
        <dbReference type="ARBA" id="ARBA00022475"/>
    </source>
</evidence>
<feature type="transmembrane region" description="Helical" evidence="11">
    <location>
        <begin position="6"/>
        <end position="25"/>
    </location>
</feature>
<evidence type="ECO:0000256" key="2">
    <source>
        <dbReference type="ARBA" id="ARBA00006742"/>
    </source>
</evidence>
<reference evidence="12 13" key="1">
    <citation type="journal article" date="2023" name="Environ Microbiome">
        <title>A coral-associated actinobacterium mitigates coral bleaching under heat stress.</title>
        <authorList>
            <person name="Li J."/>
            <person name="Zou Y."/>
            <person name="Li Q."/>
            <person name="Zhang J."/>
            <person name="Bourne D.G."/>
            <person name="Lyu Y."/>
            <person name="Liu C."/>
            <person name="Zhang S."/>
        </authorList>
    </citation>
    <scope>NUCLEOTIDE SEQUENCE [LARGE SCALE GENOMIC DNA]</scope>
    <source>
        <strain evidence="12 13">SCSIO 13291</strain>
    </source>
</reference>
<protein>
    <submittedName>
        <fullName evidence="12">Preprotein translocase subunit YajC</fullName>
    </submittedName>
</protein>
<evidence type="ECO:0000256" key="7">
    <source>
        <dbReference type="ARBA" id="ARBA00022989"/>
    </source>
</evidence>
<evidence type="ECO:0000256" key="8">
    <source>
        <dbReference type="ARBA" id="ARBA00023010"/>
    </source>
</evidence>
<sequence length="144" mass="15904">MPDPQLMSTLLMLALMVAAFYFLLIRPAQRKQRQQQEMVSQLGPGSRVMTTSGVYGTIAQLGDRQAVIEIAPGVEMTVLKQAIMKAVDPADDEFVYDEVDAVDADDAALTDEVLLDETVQPLDGYADPTLARDEPTTYERPQQQ</sequence>
<dbReference type="InterPro" id="IPR003849">
    <property type="entry name" value="Preprotein_translocase_YajC"/>
</dbReference>
<dbReference type="PANTHER" id="PTHR33909">
    <property type="entry name" value="SEC TRANSLOCON ACCESSORY COMPLEX SUBUNIT YAJC"/>
    <property type="match status" value="1"/>
</dbReference>
<proteinExistence type="inferred from homology"/>
<evidence type="ECO:0000256" key="5">
    <source>
        <dbReference type="ARBA" id="ARBA00022692"/>
    </source>
</evidence>
<evidence type="ECO:0000313" key="12">
    <source>
        <dbReference type="EMBL" id="WZW97075.1"/>
    </source>
</evidence>
<gene>
    <name evidence="12" type="primary">yajC</name>
    <name evidence="12" type="ORF">PCC79_09070</name>
</gene>
<keyword evidence="8" id="KW-0811">Translocation</keyword>
<comment type="subcellular location">
    <subcellularLocation>
        <location evidence="1">Cell membrane</location>
        <topology evidence="1">Single-pass membrane protein</topology>
    </subcellularLocation>
</comment>
<evidence type="ECO:0000256" key="11">
    <source>
        <dbReference type="SAM" id="Phobius"/>
    </source>
</evidence>
<dbReference type="EMBL" id="CP115965">
    <property type="protein sequence ID" value="WZW97075.1"/>
    <property type="molecule type" value="Genomic_DNA"/>
</dbReference>